<sequence>MTIRQRIVLLVALTFAAIAAIGGYAVLQSRANASEVRLVTEGVVPSTLASADLMARLKDVQQTTMSLVFAPDDNTATQAADALKQQQAALTQSLQQQQREASTETQNKLVQQAQQSMANYFSAIEDTRNFKQAGQQEIAAATLFASVAQYQGELEQIVQTLRVEKNRSKDAAISALNHNLARTVSTVSAVTLAAVIILTAIGILLYRQIARPISQMQTMMSGIAASQDFSQRLPADRKDEIGRSMVAFNVMIEQIQTSSALLRQKTADIQAMLQHMPQGILTVQSGSIIHPEYSAYLSTILETADIAGRNVMDVIFSNTNLSADALAQVDAVWGACIDEDVMNFEFNQHLMVGEVEKTMADGRIKVLDLNWSPITDEAGNTARMMLCVRDVTELRKLAAEASDQRRELEMIGEVLAVRQDKFHDFIIGTLRFVDDNEILIRESAERQTAVIDQLFRNMHTIKGNARTYGLNHLTSVVHEAEQSYDDLRQPQPAIVWDQQQLLAELTAVRTAVTHYARINEVSLGRKGAGQAAPAPERYLMVDKVQIQDTLHRLEHVNTNNLHELIAARDAVRKTLRLLGTETLSHMLSSVTDSLPDLAVELEKTAPLVVFADEGYVMPAHAGYLLKNVFMHLMRNALDHGLEAPDTRLALGKPATGTLAVGVTVHGGKLHITLEDDGRGLALGKIREIATRKGLIAADAALNDEETARLIFLPGFSTAQTVTNISGRGVGMDAVRDFIKREHGDIAIRFTDQDEGAPFRQFATVVTLPESFVVQIDAPLSRPPERESVPV</sequence>
<evidence type="ECO:0000256" key="2">
    <source>
        <dbReference type="ARBA" id="ARBA00022553"/>
    </source>
</evidence>
<organism evidence="11 12">
    <name type="scientific">Silvimonas iriomotensis</name>
    <dbReference type="NCBI Taxonomy" id="449662"/>
    <lineage>
        <taxon>Bacteria</taxon>
        <taxon>Pseudomonadati</taxon>
        <taxon>Pseudomonadota</taxon>
        <taxon>Betaproteobacteria</taxon>
        <taxon>Neisseriales</taxon>
        <taxon>Chitinibacteraceae</taxon>
        <taxon>Silvimonas</taxon>
    </lineage>
</organism>
<name>A0ABQ2PC45_9NEIS</name>
<keyword evidence="7" id="KW-0812">Transmembrane</keyword>
<evidence type="ECO:0000256" key="6">
    <source>
        <dbReference type="PROSITE-ProRule" id="PRU00110"/>
    </source>
</evidence>
<feature type="domain" description="HAMP" evidence="9">
    <location>
        <begin position="207"/>
        <end position="260"/>
    </location>
</feature>
<evidence type="ECO:0000259" key="8">
    <source>
        <dbReference type="PROSITE" id="PS50113"/>
    </source>
</evidence>
<feature type="modified residue" description="Phosphohistidine" evidence="6">
    <location>
        <position position="459"/>
    </location>
</feature>
<dbReference type="Pfam" id="PF12729">
    <property type="entry name" value="4HB_MCP_1"/>
    <property type="match status" value="1"/>
</dbReference>
<dbReference type="RefSeq" id="WP_188705269.1">
    <property type="nucleotide sequence ID" value="NZ_BMLX01000004.1"/>
</dbReference>
<dbReference type="CDD" id="cd00088">
    <property type="entry name" value="HPT"/>
    <property type="match status" value="1"/>
</dbReference>
<evidence type="ECO:0008006" key="13">
    <source>
        <dbReference type="Google" id="ProtNLM"/>
    </source>
</evidence>
<keyword evidence="5" id="KW-0902">Two-component regulatory system</keyword>
<dbReference type="InterPro" id="IPR051315">
    <property type="entry name" value="Bact_Chemotaxis_CheA"/>
</dbReference>
<feature type="domain" description="HPt" evidence="10">
    <location>
        <begin position="418"/>
        <end position="519"/>
    </location>
</feature>
<evidence type="ECO:0000256" key="5">
    <source>
        <dbReference type="ARBA" id="ARBA00023012"/>
    </source>
</evidence>
<comment type="subcellular location">
    <subcellularLocation>
        <location evidence="1">Membrane</location>
    </subcellularLocation>
</comment>
<dbReference type="PROSITE" id="PS50894">
    <property type="entry name" value="HPT"/>
    <property type="match status" value="1"/>
</dbReference>
<evidence type="ECO:0000313" key="11">
    <source>
        <dbReference type="EMBL" id="GGP23104.1"/>
    </source>
</evidence>
<proteinExistence type="predicted"/>
<dbReference type="Pfam" id="PF01627">
    <property type="entry name" value="Hpt"/>
    <property type="match status" value="1"/>
</dbReference>
<dbReference type="SUPFAM" id="SSF47226">
    <property type="entry name" value="Histidine-containing phosphotransfer domain, HPT domain"/>
    <property type="match status" value="1"/>
</dbReference>
<dbReference type="Gene3D" id="6.10.340.10">
    <property type="match status" value="1"/>
</dbReference>
<dbReference type="PROSITE" id="PS50113">
    <property type="entry name" value="PAC"/>
    <property type="match status" value="1"/>
</dbReference>
<gene>
    <name evidence="11" type="ORF">GCM10010970_31040</name>
</gene>
<dbReference type="Pfam" id="PF00672">
    <property type="entry name" value="HAMP"/>
    <property type="match status" value="1"/>
</dbReference>
<keyword evidence="4" id="KW-0418">Kinase</keyword>
<dbReference type="SMART" id="SM00387">
    <property type="entry name" value="HATPase_c"/>
    <property type="match status" value="1"/>
</dbReference>
<dbReference type="Proteomes" id="UP000637267">
    <property type="component" value="Unassembled WGS sequence"/>
</dbReference>
<keyword evidence="3" id="KW-0808">Transferase</keyword>
<dbReference type="InterPro" id="IPR008207">
    <property type="entry name" value="Sig_transdc_His_kin_Hpt_dom"/>
</dbReference>
<comment type="caution">
    <text evidence="11">The sequence shown here is derived from an EMBL/GenBank/DDBJ whole genome shotgun (WGS) entry which is preliminary data.</text>
</comment>
<keyword evidence="2 6" id="KW-0597">Phosphoprotein</keyword>
<dbReference type="SMART" id="SM00086">
    <property type="entry name" value="PAC"/>
    <property type="match status" value="1"/>
</dbReference>
<dbReference type="Gene3D" id="3.30.565.10">
    <property type="entry name" value="Histidine kinase-like ATPase, C-terminal domain"/>
    <property type="match status" value="1"/>
</dbReference>
<protein>
    <recommendedName>
        <fullName evidence="13">Histidine kinase</fullName>
    </recommendedName>
</protein>
<dbReference type="SUPFAM" id="SSF55874">
    <property type="entry name" value="ATPase domain of HSP90 chaperone/DNA topoisomerase II/histidine kinase"/>
    <property type="match status" value="1"/>
</dbReference>
<dbReference type="EMBL" id="BMLX01000004">
    <property type="protein sequence ID" value="GGP23104.1"/>
    <property type="molecule type" value="Genomic_DNA"/>
</dbReference>
<dbReference type="SMART" id="SM00073">
    <property type="entry name" value="HPT"/>
    <property type="match status" value="1"/>
</dbReference>
<dbReference type="Gene3D" id="1.20.120.160">
    <property type="entry name" value="HPT domain"/>
    <property type="match status" value="1"/>
</dbReference>
<evidence type="ECO:0000256" key="1">
    <source>
        <dbReference type="ARBA" id="ARBA00004370"/>
    </source>
</evidence>
<dbReference type="PROSITE" id="PS50885">
    <property type="entry name" value="HAMP"/>
    <property type="match status" value="1"/>
</dbReference>
<accession>A0ABQ2PC45</accession>
<dbReference type="InterPro" id="IPR036890">
    <property type="entry name" value="HATPase_C_sf"/>
</dbReference>
<dbReference type="CDD" id="cd06225">
    <property type="entry name" value="HAMP"/>
    <property type="match status" value="1"/>
</dbReference>
<dbReference type="PANTHER" id="PTHR43395">
    <property type="entry name" value="SENSOR HISTIDINE KINASE CHEA"/>
    <property type="match status" value="1"/>
</dbReference>
<dbReference type="InterPro" id="IPR001610">
    <property type="entry name" value="PAC"/>
</dbReference>
<feature type="domain" description="PAC" evidence="8">
    <location>
        <begin position="351"/>
        <end position="403"/>
    </location>
</feature>
<dbReference type="InterPro" id="IPR000700">
    <property type="entry name" value="PAS-assoc_C"/>
</dbReference>
<dbReference type="InterPro" id="IPR035965">
    <property type="entry name" value="PAS-like_dom_sf"/>
</dbReference>
<evidence type="ECO:0000259" key="9">
    <source>
        <dbReference type="PROSITE" id="PS50885"/>
    </source>
</evidence>
<dbReference type="SMART" id="SM00304">
    <property type="entry name" value="HAMP"/>
    <property type="match status" value="1"/>
</dbReference>
<feature type="transmembrane region" description="Helical" evidence="7">
    <location>
        <begin position="187"/>
        <end position="206"/>
    </location>
</feature>
<keyword evidence="12" id="KW-1185">Reference proteome</keyword>
<keyword evidence="7" id="KW-0472">Membrane</keyword>
<dbReference type="Pfam" id="PF02518">
    <property type="entry name" value="HATPase_c"/>
    <property type="match status" value="1"/>
</dbReference>
<keyword evidence="7" id="KW-1133">Transmembrane helix</keyword>
<reference evidence="12" key="1">
    <citation type="journal article" date="2019" name="Int. J. Syst. Evol. Microbiol.">
        <title>The Global Catalogue of Microorganisms (GCM) 10K type strain sequencing project: providing services to taxonomists for standard genome sequencing and annotation.</title>
        <authorList>
            <consortium name="The Broad Institute Genomics Platform"/>
            <consortium name="The Broad Institute Genome Sequencing Center for Infectious Disease"/>
            <person name="Wu L."/>
            <person name="Ma J."/>
        </authorList>
    </citation>
    <scope>NUCLEOTIDE SEQUENCE [LARGE SCALE GENOMIC DNA]</scope>
    <source>
        <strain evidence="12">CGMCC 1.8859</strain>
    </source>
</reference>
<dbReference type="PANTHER" id="PTHR43395:SF10">
    <property type="entry name" value="CHEMOTAXIS PROTEIN CHEA"/>
    <property type="match status" value="1"/>
</dbReference>
<evidence type="ECO:0000256" key="4">
    <source>
        <dbReference type="ARBA" id="ARBA00022777"/>
    </source>
</evidence>
<dbReference type="SUPFAM" id="SSF55785">
    <property type="entry name" value="PYP-like sensor domain (PAS domain)"/>
    <property type="match status" value="1"/>
</dbReference>
<evidence type="ECO:0000259" key="10">
    <source>
        <dbReference type="PROSITE" id="PS50894"/>
    </source>
</evidence>
<dbReference type="Gene3D" id="3.30.450.20">
    <property type="entry name" value="PAS domain"/>
    <property type="match status" value="1"/>
</dbReference>
<dbReference type="SUPFAM" id="SSF158472">
    <property type="entry name" value="HAMP domain-like"/>
    <property type="match status" value="1"/>
</dbReference>
<dbReference type="InterPro" id="IPR003660">
    <property type="entry name" value="HAMP_dom"/>
</dbReference>
<evidence type="ECO:0000256" key="3">
    <source>
        <dbReference type="ARBA" id="ARBA00022679"/>
    </source>
</evidence>
<evidence type="ECO:0000313" key="12">
    <source>
        <dbReference type="Proteomes" id="UP000637267"/>
    </source>
</evidence>
<dbReference type="InterPro" id="IPR036641">
    <property type="entry name" value="HPT_dom_sf"/>
</dbReference>
<dbReference type="InterPro" id="IPR024478">
    <property type="entry name" value="HlyB_4HB_MCP"/>
</dbReference>
<dbReference type="InterPro" id="IPR003594">
    <property type="entry name" value="HATPase_dom"/>
</dbReference>
<evidence type="ECO:0000256" key="7">
    <source>
        <dbReference type="SAM" id="Phobius"/>
    </source>
</evidence>